<reference evidence="13" key="1">
    <citation type="journal article" date="2021" name="Mol. Ecol. Resour.">
        <title>Phylogenomic analyses of the genus Drosophila reveals genomic signals of climate adaptation.</title>
        <authorList>
            <person name="Li F."/>
            <person name="Rane R.V."/>
            <person name="Luria V."/>
            <person name="Xiong Z."/>
            <person name="Chen J."/>
            <person name="Li Z."/>
            <person name="Catullo R.A."/>
            <person name="Griffin P.C."/>
            <person name="Schiffer M."/>
            <person name="Pearce S."/>
            <person name="Lee S.F."/>
            <person name="McElroy K."/>
            <person name="Stocker A."/>
            <person name="Shirriffs J."/>
            <person name="Cockerell F."/>
            <person name="Coppin C."/>
            <person name="Sgro C.M."/>
            <person name="Karger A."/>
            <person name="Cain J.W."/>
            <person name="Weber J.A."/>
            <person name="Santpere G."/>
            <person name="Kirschner M.W."/>
            <person name="Hoffmann A.A."/>
            <person name="Oakeshott J.G."/>
            <person name="Zhang G."/>
        </authorList>
    </citation>
    <scope>NUCLEOTIDE SEQUENCE</scope>
    <source>
        <strain evidence="13">BGI-SZ-2011g</strain>
    </source>
</reference>
<evidence type="ECO:0000259" key="12">
    <source>
        <dbReference type="Pfam" id="PF01593"/>
    </source>
</evidence>
<evidence type="ECO:0000256" key="1">
    <source>
        <dbReference type="ARBA" id="ARBA00002600"/>
    </source>
</evidence>
<evidence type="ECO:0000256" key="11">
    <source>
        <dbReference type="RuleBase" id="RU367069"/>
    </source>
</evidence>
<comment type="caution">
    <text evidence="13">The sequence shown here is derived from an EMBL/GenBank/DDBJ whole genome shotgun (WGS) entry which is preliminary data.</text>
</comment>
<dbReference type="GO" id="GO:0006782">
    <property type="term" value="P:protoporphyrinogen IX biosynthetic process"/>
    <property type="evidence" value="ECO:0007669"/>
    <property type="project" value="UniProtKB-UniRule"/>
</dbReference>
<evidence type="ECO:0000256" key="2">
    <source>
        <dbReference type="ARBA" id="ARBA00005073"/>
    </source>
</evidence>
<dbReference type="SUPFAM" id="SSF51905">
    <property type="entry name" value="FAD/NAD(P)-binding domain"/>
    <property type="match status" value="1"/>
</dbReference>
<name>A0AAD4JS41_9MUSC</name>
<evidence type="ECO:0000313" key="13">
    <source>
        <dbReference type="EMBL" id="KAH8358544.1"/>
    </source>
</evidence>
<evidence type="ECO:0000256" key="7">
    <source>
        <dbReference type="ARBA" id="ARBA00023002"/>
    </source>
</evidence>
<dbReference type="SUPFAM" id="SSF54373">
    <property type="entry name" value="FAD-linked reductases, C-terminal domain"/>
    <property type="match status" value="1"/>
</dbReference>
<dbReference type="Gene3D" id="3.50.50.60">
    <property type="entry name" value="FAD/NAD(P)-binding domain"/>
    <property type="match status" value="1"/>
</dbReference>
<organism evidence="13 14">
    <name type="scientific">Drosophila rubida</name>
    <dbReference type="NCBI Taxonomy" id="30044"/>
    <lineage>
        <taxon>Eukaryota</taxon>
        <taxon>Metazoa</taxon>
        <taxon>Ecdysozoa</taxon>
        <taxon>Arthropoda</taxon>
        <taxon>Hexapoda</taxon>
        <taxon>Insecta</taxon>
        <taxon>Pterygota</taxon>
        <taxon>Neoptera</taxon>
        <taxon>Endopterygota</taxon>
        <taxon>Diptera</taxon>
        <taxon>Brachycera</taxon>
        <taxon>Muscomorpha</taxon>
        <taxon>Ephydroidea</taxon>
        <taxon>Drosophilidae</taxon>
        <taxon>Drosophila</taxon>
    </lineage>
</organism>
<protein>
    <recommendedName>
        <fullName evidence="4 11">Protoporphyrinogen oxidase</fullName>
        <ecNumber evidence="4 11">1.3.3.4</ecNumber>
    </recommendedName>
</protein>
<accession>A0AAD4JS41</accession>
<keyword evidence="9 11" id="KW-0627">Porphyrin biosynthesis</keyword>
<evidence type="ECO:0000256" key="8">
    <source>
        <dbReference type="ARBA" id="ARBA00023133"/>
    </source>
</evidence>
<proteinExistence type="inferred from homology"/>
<evidence type="ECO:0000256" key="4">
    <source>
        <dbReference type="ARBA" id="ARBA00012867"/>
    </source>
</evidence>
<dbReference type="EC" id="1.3.3.4" evidence="4 11"/>
<keyword evidence="8 11" id="KW-0350">Heme biosynthesis</keyword>
<comment type="pathway">
    <text evidence="2 11">Porphyrin-containing compound metabolism; protoporphyrin-IX biosynthesis; protoporphyrin-IX from protoporphyrinogen-IX: step 1/1.</text>
</comment>
<keyword evidence="7 11" id="KW-0560">Oxidoreductase</keyword>
<dbReference type="Proteomes" id="UP001200034">
    <property type="component" value="Unassembled WGS sequence"/>
</dbReference>
<sequence>MTIAVLGGGISGLSAGYYLLRRFGKPLTIYEASPRVGGWIRSERHKNQGFLFECGPRTIRPKGLPGANTLELVEELKLPIKAIPSSHVAARNRMLYAKGQICMLPNGPKGLVSVVPPFSKPLYRALIHDLTTNGTVAKNQDESIYSFAERRFGKEIADYAISPMICGICAGDAREISVRFLMETLFEQEQKYGGVLKGMLYARFKDKADKAGAQGLFADGQDEPSLYRQARQEKWAMYGLGDGLEQLPRTLRKYLGERDVNVQLNSKCHNLSFNSDGCAVLSIRDTKVPVSHVVSSLPAYQLAQLTRTQHPSLAAQLLSIPYVDVVVVNMQYDSDQLLQHDGFGLLVPPVENLPVLGIIFDSCCFDMAGNTVITVMMGGRWFDKWFSQQPAVSQKELRDIAQQQVRKILRIKEEPKFSRVHMLHKCIPQYTVGHKRRVEGIRDYIRSYKLPLSLCGAAYDGVGINDVILSARRQVDAVQFTT</sequence>
<evidence type="ECO:0000256" key="10">
    <source>
        <dbReference type="ARBA" id="ARBA00047554"/>
    </source>
</evidence>
<evidence type="ECO:0000313" key="14">
    <source>
        <dbReference type="Proteomes" id="UP001200034"/>
    </source>
</evidence>
<evidence type="ECO:0000256" key="3">
    <source>
        <dbReference type="ARBA" id="ARBA00010551"/>
    </source>
</evidence>
<dbReference type="InterPro" id="IPR004572">
    <property type="entry name" value="Protoporphyrinogen_oxidase"/>
</dbReference>
<dbReference type="AlphaFoldDB" id="A0AAD4JS41"/>
<evidence type="ECO:0000256" key="6">
    <source>
        <dbReference type="ARBA" id="ARBA00022827"/>
    </source>
</evidence>
<gene>
    <name evidence="13" type="ORF">KR093_000833</name>
</gene>
<evidence type="ECO:0000256" key="5">
    <source>
        <dbReference type="ARBA" id="ARBA00022630"/>
    </source>
</evidence>
<comment type="function">
    <text evidence="1 11">Catalyzes the 6-electron oxidation of protoporphyrinogen-IX to form protoporphyrin-IX.</text>
</comment>
<keyword evidence="6 11" id="KW-0274">FAD</keyword>
<keyword evidence="5 11" id="KW-0285">Flavoprotein</keyword>
<comment type="subcellular location">
    <subcellularLocation>
        <location evidence="11">Mitochondrion inner membrane</location>
    </subcellularLocation>
</comment>
<dbReference type="Pfam" id="PF01593">
    <property type="entry name" value="Amino_oxidase"/>
    <property type="match status" value="1"/>
</dbReference>
<dbReference type="GO" id="GO:0005743">
    <property type="term" value="C:mitochondrial inner membrane"/>
    <property type="evidence" value="ECO:0007669"/>
    <property type="project" value="UniProtKB-SubCell"/>
</dbReference>
<keyword evidence="14" id="KW-1185">Reference proteome</keyword>
<comment type="catalytic activity">
    <reaction evidence="10 11">
        <text>protoporphyrinogen IX + 3 O2 = protoporphyrin IX + 3 H2O2</text>
        <dbReference type="Rhea" id="RHEA:25576"/>
        <dbReference type="ChEBI" id="CHEBI:15379"/>
        <dbReference type="ChEBI" id="CHEBI:16240"/>
        <dbReference type="ChEBI" id="CHEBI:57306"/>
        <dbReference type="ChEBI" id="CHEBI:57307"/>
        <dbReference type="EC" id="1.3.3.4"/>
    </reaction>
</comment>
<dbReference type="NCBIfam" id="TIGR00562">
    <property type="entry name" value="proto_IX_ox"/>
    <property type="match status" value="1"/>
</dbReference>
<dbReference type="InterPro" id="IPR002937">
    <property type="entry name" value="Amino_oxidase"/>
</dbReference>
<dbReference type="GO" id="GO:0004729">
    <property type="term" value="F:oxygen-dependent protoporphyrinogen oxidase activity"/>
    <property type="evidence" value="ECO:0007669"/>
    <property type="project" value="UniProtKB-UniRule"/>
</dbReference>
<dbReference type="InterPro" id="IPR050464">
    <property type="entry name" value="Zeta_carotene_desat/Oxidored"/>
</dbReference>
<dbReference type="FunFam" id="3.50.50.60:FF:000193">
    <property type="entry name" value="Protoporphyrinogen oxidase"/>
    <property type="match status" value="1"/>
</dbReference>
<dbReference type="EMBL" id="JAJJHW010003409">
    <property type="protein sequence ID" value="KAH8358544.1"/>
    <property type="molecule type" value="Genomic_DNA"/>
</dbReference>
<comment type="similarity">
    <text evidence="3 11">Belongs to the protoporphyrinogen/coproporphyrinogen oxidase family. Protoporphyrinogen oxidase subfamily.</text>
</comment>
<dbReference type="PANTHER" id="PTHR42923">
    <property type="entry name" value="PROTOPORPHYRINOGEN OXIDASE"/>
    <property type="match status" value="1"/>
</dbReference>
<evidence type="ECO:0000256" key="9">
    <source>
        <dbReference type="ARBA" id="ARBA00023244"/>
    </source>
</evidence>
<dbReference type="PANTHER" id="PTHR42923:SF3">
    <property type="entry name" value="PROTOPORPHYRINOGEN OXIDASE"/>
    <property type="match status" value="1"/>
</dbReference>
<comment type="cofactor">
    <cofactor evidence="11">
        <name>FAD</name>
        <dbReference type="ChEBI" id="CHEBI:57692"/>
    </cofactor>
    <text evidence="11">Binds 1 FAD per subunit.</text>
</comment>
<feature type="domain" description="Amine oxidase" evidence="12">
    <location>
        <begin position="10"/>
        <end position="478"/>
    </location>
</feature>
<dbReference type="InterPro" id="IPR036188">
    <property type="entry name" value="FAD/NAD-bd_sf"/>
</dbReference>